<dbReference type="PROSITE" id="PS51780">
    <property type="entry name" value="GW"/>
    <property type="match status" value="1"/>
</dbReference>
<evidence type="ECO:0000313" key="5">
    <source>
        <dbReference type="EMBL" id="KRL20188.1"/>
    </source>
</evidence>
<dbReference type="InterPro" id="IPR038200">
    <property type="entry name" value="GW_dom_sf"/>
</dbReference>
<dbReference type="EMBL" id="AZEB01000035">
    <property type="protein sequence ID" value="KRL20188.1"/>
    <property type="molecule type" value="Genomic_DNA"/>
</dbReference>
<evidence type="ECO:0000256" key="3">
    <source>
        <dbReference type="SAM" id="SignalP"/>
    </source>
</evidence>
<feature type="region of interest" description="Disordered" evidence="2">
    <location>
        <begin position="27"/>
        <end position="60"/>
    </location>
</feature>
<protein>
    <recommendedName>
        <fullName evidence="4">GW domain-containing protein</fullName>
    </recommendedName>
</protein>
<evidence type="ECO:0000256" key="2">
    <source>
        <dbReference type="SAM" id="MobiDB-lite"/>
    </source>
</evidence>
<evidence type="ECO:0000313" key="6">
    <source>
        <dbReference type="Proteomes" id="UP000051439"/>
    </source>
</evidence>
<feature type="chain" id="PRO_5006408470" description="GW domain-containing protein" evidence="3">
    <location>
        <begin position="29"/>
        <end position="309"/>
    </location>
</feature>
<comment type="caution">
    <text evidence="5">The sequence shown here is derived from an EMBL/GenBank/DDBJ whole genome shotgun (WGS) entry which is preliminary data.</text>
</comment>
<reference evidence="5 6" key="1">
    <citation type="journal article" date="2015" name="Genome Announc.">
        <title>Expanding the biotechnology potential of lactobacilli through comparative genomics of 213 strains and associated genera.</title>
        <authorList>
            <person name="Sun Z."/>
            <person name="Harris H.M."/>
            <person name="McCann A."/>
            <person name="Guo C."/>
            <person name="Argimon S."/>
            <person name="Zhang W."/>
            <person name="Yang X."/>
            <person name="Jeffery I.B."/>
            <person name="Cooney J.C."/>
            <person name="Kagawa T.F."/>
            <person name="Liu W."/>
            <person name="Song Y."/>
            <person name="Salvetti E."/>
            <person name="Wrobel A."/>
            <person name="Rasinkangas P."/>
            <person name="Parkhill J."/>
            <person name="Rea M.C."/>
            <person name="O'Sullivan O."/>
            <person name="Ritari J."/>
            <person name="Douillard F.P."/>
            <person name="Paul Ross R."/>
            <person name="Yang R."/>
            <person name="Briner A.E."/>
            <person name="Felis G.E."/>
            <person name="de Vos W.M."/>
            <person name="Barrangou R."/>
            <person name="Klaenhammer T.R."/>
            <person name="Caufield P.W."/>
            <person name="Cui Y."/>
            <person name="Zhang H."/>
            <person name="O'Toole P.W."/>
        </authorList>
    </citation>
    <scope>NUCLEOTIDE SEQUENCE [LARGE SCALE GENOMIC DNA]</scope>
    <source>
        <strain evidence="5 6">DSM 19906</strain>
    </source>
</reference>
<dbReference type="Pfam" id="PF13457">
    <property type="entry name" value="GW"/>
    <property type="match status" value="1"/>
</dbReference>
<dbReference type="Pfam" id="PF13529">
    <property type="entry name" value="Peptidase_C39_2"/>
    <property type="match status" value="1"/>
</dbReference>
<dbReference type="InterPro" id="IPR025987">
    <property type="entry name" value="GW_dom"/>
</dbReference>
<name>A0A0R1NJQ6_9LACO</name>
<keyword evidence="6" id="KW-1185">Reference proteome</keyword>
<evidence type="ECO:0000256" key="1">
    <source>
        <dbReference type="ARBA" id="ARBA00022729"/>
    </source>
</evidence>
<dbReference type="RefSeq" id="WP_235803631.1">
    <property type="nucleotide sequence ID" value="NZ_AZEB01000035.1"/>
</dbReference>
<gene>
    <name evidence="5" type="ORF">FC98_GL001819</name>
</gene>
<organism evidence="5 6">
    <name type="scientific">Lentilactobacillus kisonensis DSM 19906 = JCM 15041</name>
    <dbReference type="NCBI Taxonomy" id="1423766"/>
    <lineage>
        <taxon>Bacteria</taxon>
        <taxon>Bacillati</taxon>
        <taxon>Bacillota</taxon>
        <taxon>Bacilli</taxon>
        <taxon>Lactobacillales</taxon>
        <taxon>Lactobacillaceae</taxon>
        <taxon>Lentilactobacillus</taxon>
    </lineage>
</organism>
<dbReference type="PANTHER" id="PTHR37806:SF1">
    <property type="entry name" value="PEPTIDASE C39-LIKE DOMAIN-CONTAINING PROTEIN"/>
    <property type="match status" value="1"/>
</dbReference>
<sequence>MHNLRGWRLLILIGVVLGMLGSGMPAQADANSGTDPNATQNGGATTGSGTDSNQQTATDTKPVYRQVTSRQTVNYDLKINSSSYHSYGIYKSGPWKTGADNMTPIAQSRSYAAKRVHITKQAKVQTETWLKFTYKHFSGWINQNAVDQSARWLNVPLIAQRPELPTGCEIVATTMMLNFAGSKVTKMQLAKQTPRSHNPNKGFVGSPYSPTGWYIYPKGLLGVVKRHVGSAKNMTGAKPNAIKTKINAGRPVVVWVYNVDGFVNHAITIAGYSRTRFYYNDPWTNKKTSMTIKKMQWHWARDGYRALSY</sequence>
<feature type="signal peptide" evidence="3">
    <location>
        <begin position="1"/>
        <end position="28"/>
    </location>
</feature>
<feature type="compositionally biased region" description="Polar residues" evidence="2">
    <location>
        <begin position="29"/>
        <end position="59"/>
    </location>
</feature>
<evidence type="ECO:0000259" key="4">
    <source>
        <dbReference type="PROSITE" id="PS51780"/>
    </source>
</evidence>
<dbReference type="SUPFAM" id="SSF82057">
    <property type="entry name" value="Prokaryotic SH3-related domain"/>
    <property type="match status" value="1"/>
</dbReference>
<dbReference type="Gene3D" id="2.30.30.170">
    <property type="match status" value="1"/>
</dbReference>
<accession>A0A0R1NJQ6</accession>
<keyword evidence="1 3" id="KW-0732">Signal</keyword>
<dbReference type="AlphaFoldDB" id="A0A0R1NJQ6"/>
<dbReference type="PANTHER" id="PTHR37806">
    <property type="entry name" value="LMO0724 PROTEIN"/>
    <property type="match status" value="1"/>
</dbReference>
<feature type="domain" description="GW" evidence="4">
    <location>
        <begin position="69"/>
        <end position="151"/>
    </location>
</feature>
<dbReference type="PATRIC" id="fig|1423766.4.peg.1882"/>
<proteinExistence type="predicted"/>
<dbReference type="Proteomes" id="UP000051439">
    <property type="component" value="Unassembled WGS sequence"/>
</dbReference>
<dbReference type="InterPro" id="IPR039564">
    <property type="entry name" value="Peptidase_C39-like"/>
</dbReference>
<dbReference type="Gene3D" id="3.90.70.10">
    <property type="entry name" value="Cysteine proteinases"/>
    <property type="match status" value="1"/>
</dbReference>